<dbReference type="EMBL" id="JANFPI010000012">
    <property type="protein sequence ID" value="MCX8999894.1"/>
    <property type="molecule type" value="Genomic_DNA"/>
</dbReference>
<dbReference type="PROSITE" id="PS50234">
    <property type="entry name" value="VWFA"/>
    <property type="match status" value="1"/>
</dbReference>
<protein>
    <submittedName>
        <fullName evidence="8">VWA domain-containing protein</fullName>
    </submittedName>
</protein>
<dbReference type="Pfam" id="PF13519">
    <property type="entry name" value="VWA_2"/>
    <property type="match status" value="1"/>
</dbReference>
<feature type="transmembrane region" description="Helical" evidence="6">
    <location>
        <begin position="59"/>
        <end position="82"/>
    </location>
</feature>
<dbReference type="InterPro" id="IPR024163">
    <property type="entry name" value="Aerotolerance_reg_N"/>
</dbReference>
<dbReference type="InterPro" id="IPR036465">
    <property type="entry name" value="vWFA_dom_sf"/>
</dbReference>
<evidence type="ECO:0000256" key="2">
    <source>
        <dbReference type="ARBA" id="ARBA00022692"/>
    </source>
</evidence>
<organism evidence="8 9">
    <name type="scientific">Ectorhizobium quercum</name>
    <dbReference type="NCBI Taxonomy" id="2965071"/>
    <lineage>
        <taxon>Bacteria</taxon>
        <taxon>Pseudomonadati</taxon>
        <taxon>Pseudomonadota</taxon>
        <taxon>Alphaproteobacteria</taxon>
        <taxon>Hyphomicrobiales</taxon>
        <taxon>Rhizobiaceae</taxon>
        <taxon>Ectorhizobium</taxon>
    </lineage>
</organism>
<dbReference type="Proteomes" id="UP001208771">
    <property type="component" value="Unassembled WGS sequence"/>
</dbReference>
<comment type="caution">
    <text evidence="8">The sequence shown here is derived from an EMBL/GenBank/DDBJ whole genome shotgun (WGS) entry which is preliminary data.</text>
</comment>
<dbReference type="Pfam" id="PF00092">
    <property type="entry name" value="VWA"/>
    <property type="match status" value="1"/>
</dbReference>
<dbReference type="Pfam" id="PF07584">
    <property type="entry name" value="BatA"/>
    <property type="match status" value="1"/>
</dbReference>
<feature type="domain" description="VWFA" evidence="7">
    <location>
        <begin position="87"/>
        <end position="315"/>
    </location>
</feature>
<keyword evidence="4 6" id="KW-0472">Membrane</keyword>
<feature type="transmembrane region" description="Helical" evidence="6">
    <location>
        <begin position="330"/>
        <end position="351"/>
    </location>
</feature>
<reference evidence="8" key="1">
    <citation type="submission" date="2022-07" db="EMBL/GenBank/DDBJ databases">
        <title>Ectorhizobium quercum gen.nov., sp. nov.</title>
        <authorList>
            <person name="Ma T."/>
            <person name="Li Y."/>
        </authorList>
    </citation>
    <scope>NUCLEOTIDE SEQUENCE</scope>
    <source>
        <strain evidence="8">BDR2-2</strain>
    </source>
</reference>
<dbReference type="PANTHER" id="PTHR22550:SF5">
    <property type="entry name" value="LEUCINE ZIPPER PROTEIN 4"/>
    <property type="match status" value="1"/>
</dbReference>
<keyword evidence="1" id="KW-1003">Cell membrane</keyword>
<keyword evidence="9" id="KW-1185">Reference proteome</keyword>
<evidence type="ECO:0000259" key="7">
    <source>
        <dbReference type="PROSITE" id="PS50234"/>
    </source>
</evidence>
<name>A0AAE3SY81_9HYPH</name>
<evidence type="ECO:0000256" key="6">
    <source>
        <dbReference type="SAM" id="Phobius"/>
    </source>
</evidence>
<accession>A0AAE3SY81</accession>
<proteinExistence type="predicted"/>
<keyword evidence="2 6" id="KW-0812">Transmembrane</keyword>
<feature type="region of interest" description="Disordered" evidence="5">
    <location>
        <begin position="187"/>
        <end position="222"/>
    </location>
</feature>
<keyword evidence="3 6" id="KW-1133">Transmembrane helix</keyword>
<evidence type="ECO:0000256" key="4">
    <source>
        <dbReference type="ARBA" id="ARBA00023136"/>
    </source>
</evidence>
<evidence type="ECO:0000313" key="9">
    <source>
        <dbReference type="Proteomes" id="UP001208771"/>
    </source>
</evidence>
<sequence length="355" mass="38220">MTFIWTEMLWLLLLLPVLAGLYIFLLRRRKKMALRYANLSIVKQAVGARGRWRRHVPPALFLIAMTALILAVARPAAVMTLASSRATVILAMDTSGSMRAEDVEPTRIEAAQAAARQFIADQPGNVQIGIVSFASSAVLVQQPTIDREALYGAIDRFQLRHGTAVGSGVLMSLATIFPEERFESVSEFSGSSGQAARPPGYSSRSLDEPAAAADAPPHEPVEPGSYDNAVIILLTDGATTTGPDPIKAGQTAADYGVRVFTVGFGSPSGEIVNYAGRSMRAHLDADSLKNIAETTRGQYFEARTSDDLTDVYRSMSSQLITEKKLTEVSFIFAGVGALFALAAAGLSTLWFNRVF</sequence>
<dbReference type="RefSeq" id="WP_306413394.1">
    <property type="nucleotide sequence ID" value="NZ_JANFPI010000012.1"/>
</dbReference>
<dbReference type="InterPro" id="IPR050768">
    <property type="entry name" value="UPF0353/GerABKA_families"/>
</dbReference>
<dbReference type="InterPro" id="IPR002035">
    <property type="entry name" value="VWF_A"/>
</dbReference>
<dbReference type="PANTHER" id="PTHR22550">
    <property type="entry name" value="SPORE GERMINATION PROTEIN"/>
    <property type="match status" value="1"/>
</dbReference>
<dbReference type="AlphaFoldDB" id="A0AAE3SY81"/>
<dbReference type="SMART" id="SM00327">
    <property type="entry name" value="VWA"/>
    <property type="match status" value="1"/>
</dbReference>
<feature type="transmembrane region" description="Helical" evidence="6">
    <location>
        <begin position="6"/>
        <end position="26"/>
    </location>
</feature>
<dbReference type="SUPFAM" id="SSF53300">
    <property type="entry name" value="vWA-like"/>
    <property type="match status" value="1"/>
</dbReference>
<evidence type="ECO:0000313" key="8">
    <source>
        <dbReference type="EMBL" id="MCX8999894.1"/>
    </source>
</evidence>
<evidence type="ECO:0000256" key="1">
    <source>
        <dbReference type="ARBA" id="ARBA00022475"/>
    </source>
</evidence>
<gene>
    <name evidence="8" type="ORF">NOF55_22575</name>
</gene>
<evidence type="ECO:0000256" key="5">
    <source>
        <dbReference type="SAM" id="MobiDB-lite"/>
    </source>
</evidence>
<dbReference type="Gene3D" id="3.40.50.410">
    <property type="entry name" value="von Willebrand factor, type A domain"/>
    <property type="match status" value="1"/>
</dbReference>
<evidence type="ECO:0000256" key="3">
    <source>
        <dbReference type="ARBA" id="ARBA00022989"/>
    </source>
</evidence>